<dbReference type="GO" id="GO:0043190">
    <property type="term" value="C:ATP-binding cassette (ABC) transporter complex"/>
    <property type="evidence" value="ECO:0007669"/>
    <property type="project" value="InterPro"/>
</dbReference>
<evidence type="ECO:0000313" key="7">
    <source>
        <dbReference type="EMBL" id="SNB60827.1"/>
    </source>
</evidence>
<evidence type="ECO:0000256" key="3">
    <source>
        <dbReference type="ARBA" id="ARBA00022989"/>
    </source>
</evidence>
<feature type="domain" description="ABC transmembrane type-2" evidence="6">
    <location>
        <begin position="23"/>
        <end position="259"/>
    </location>
</feature>
<dbReference type="NCBIfam" id="TIGR01247">
    <property type="entry name" value="drrB"/>
    <property type="match status" value="1"/>
</dbReference>
<dbReference type="PROSITE" id="PS51012">
    <property type="entry name" value="ABC_TM2"/>
    <property type="match status" value="1"/>
</dbReference>
<comment type="subcellular location">
    <subcellularLocation>
        <location evidence="5">Cell membrane</location>
        <topology evidence="5">Multi-pass membrane protein</topology>
    </subcellularLocation>
    <subcellularLocation>
        <location evidence="1">Membrane</location>
        <topology evidence="1">Multi-pass membrane protein</topology>
    </subcellularLocation>
</comment>
<dbReference type="PIRSF" id="PIRSF006648">
    <property type="entry name" value="DrrB"/>
    <property type="match status" value="1"/>
</dbReference>
<keyword evidence="8" id="KW-1185">Reference proteome</keyword>
<evidence type="ECO:0000256" key="5">
    <source>
        <dbReference type="RuleBase" id="RU361157"/>
    </source>
</evidence>
<evidence type="ECO:0000259" key="6">
    <source>
        <dbReference type="PROSITE" id="PS51012"/>
    </source>
</evidence>
<reference evidence="8" key="1">
    <citation type="submission" date="2017-06" db="EMBL/GenBank/DDBJ databases">
        <authorList>
            <person name="Varghese N."/>
            <person name="Submissions S."/>
        </authorList>
    </citation>
    <scope>NUCLEOTIDE SEQUENCE [LARGE SCALE GENOMIC DNA]</scope>
    <source>
        <strain evidence="8">JAD2</strain>
    </source>
</reference>
<gene>
    <name evidence="7" type="ORF">SAMN02746019_00026210</name>
</gene>
<dbReference type="PANTHER" id="PTHR43229">
    <property type="entry name" value="NODULATION PROTEIN J"/>
    <property type="match status" value="1"/>
</dbReference>
<dbReference type="InterPro" id="IPR047817">
    <property type="entry name" value="ABC2_TM_bact-type"/>
</dbReference>
<feature type="transmembrane region" description="Helical" evidence="5">
    <location>
        <begin position="171"/>
        <end position="189"/>
    </location>
</feature>
<proteinExistence type="inferred from homology"/>
<dbReference type="InterPro" id="IPR000412">
    <property type="entry name" value="ABC_2_transport"/>
</dbReference>
<dbReference type="PANTHER" id="PTHR43229:SF2">
    <property type="entry name" value="NODULATION PROTEIN J"/>
    <property type="match status" value="1"/>
</dbReference>
<dbReference type="OrthoDB" id="9788252at2"/>
<keyword evidence="2 5" id="KW-0812">Transmembrane</keyword>
<feature type="transmembrane region" description="Helical" evidence="5">
    <location>
        <begin position="33"/>
        <end position="53"/>
    </location>
</feature>
<dbReference type="InterPro" id="IPR005942">
    <property type="entry name" value="Daunbcin-R_ABC-transpt"/>
</dbReference>
<organism evidence="7 8">
    <name type="scientific">Thermoflexus hugenholtzii JAD2</name>
    <dbReference type="NCBI Taxonomy" id="877466"/>
    <lineage>
        <taxon>Bacteria</taxon>
        <taxon>Bacillati</taxon>
        <taxon>Chloroflexota</taxon>
        <taxon>Thermoflexia</taxon>
        <taxon>Thermoflexales</taxon>
        <taxon>Thermoflexaceae</taxon>
        <taxon>Thermoflexus</taxon>
    </lineage>
</organism>
<evidence type="ECO:0000256" key="1">
    <source>
        <dbReference type="ARBA" id="ARBA00004141"/>
    </source>
</evidence>
<keyword evidence="5" id="KW-1003">Cell membrane</keyword>
<evidence type="ECO:0000256" key="2">
    <source>
        <dbReference type="ARBA" id="ARBA00022692"/>
    </source>
</evidence>
<accession>A0A212QN83</accession>
<feature type="transmembrane region" description="Helical" evidence="5">
    <location>
        <begin position="103"/>
        <end position="125"/>
    </location>
</feature>
<name>A0A212QN83_9CHLR</name>
<keyword evidence="3 5" id="KW-1133">Transmembrane helix</keyword>
<dbReference type="EMBL" id="FYEK01000012">
    <property type="protein sequence ID" value="SNB60827.1"/>
    <property type="molecule type" value="Genomic_DNA"/>
</dbReference>
<protein>
    <recommendedName>
        <fullName evidence="5">Transport permease protein</fullName>
    </recommendedName>
</protein>
<dbReference type="AlphaFoldDB" id="A0A212QN83"/>
<dbReference type="InParanoid" id="A0A212QN83"/>
<dbReference type="InterPro" id="IPR051784">
    <property type="entry name" value="Nod_factor_ABC_transporter"/>
</dbReference>
<dbReference type="InterPro" id="IPR013525">
    <property type="entry name" value="ABC2_TM"/>
</dbReference>
<dbReference type="GO" id="GO:0140359">
    <property type="term" value="F:ABC-type transporter activity"/>
    <property type="evidence" value="ECO:0007669"/>
    <property type="project" value="InterPro"/>
</dbReference>
<feature type="transmembrane region" description="Helical" evidence="5">
    <location>
        <begin position="59"/>
        <end position="82"/>
    </location>
</feature>
<feature type="transmembrane region" description="Helical" evidence="5">
    <location>
        <begin position="236"/>
        <end position="256"/>
    </location>
</feature>
<dbReference type="Pfam" id="PF01061">
    <property type="entry name" value="ABC2_membrane"/>
    <property type="match status" value="1"/>
</dbReference>
<evidence type="ECO:0000256" key="4">
    <source>
        <dbReference type="ARBA" id="ARBA00023136"/>
    </source>
</evidence>
<evidence type="ECO:0000313" key="8">
    <source>
        <dbReference type="Proteomes" id="UP000197025"/>
    </source>
</evidence>
<feature type="transmembrane region" description="Helical" evidence="5">
    <location>
        <begin position="137"/>
        <end position="159"/>
    </location>
</feature>
<keyword evidence="5" id="KW-0813">Transport</keyword>
<dbReference type="RefSeq" id="WP_088570430.1">
    <property type="nucleotide sequence ID" value="NZ_FYEK01000012.1"/>
</dbReference>
<comment type="similarity">
    <text evidence="5">Belongs to the ABC-2 integral membrane protein family.</text>
</comment>
<dbReference type="Proteomes" id="UP000197025">
    <property type="component" value="Unassembled WGS sequence"/>
</dbReference>
<dbReference type="PRINTS" id="PR00164">
    <property type="entry name" value="ABC2TRNSPORT"/>
</dbReference>
<sequence>MAFLKTVYTIWYRDLLRFLRDRARIISSLGQPLLFLIVFGNGLAPAVAAGMGGVDFRAFLFPGILSMAVLFTAVFSAVSIVWDREFGFLKEVLVAPVSRTAVALGKVAGGSTTALIQGSLIMLLAPLVGVRFTLPQVLTLVVMMILVAATMTSFGILIAARMRSMEGFHMMMNFLLMPMFFVSGAFFPLRQVPLWMEWLARVDPVTYGVDAMRQTALQGLVPEPILRMLILHPLEVNLIALIAFWALFLIPAVWLFSRTE</sequence>
<keyword evidence="4 5" id="KW-0472">Membrane</keyword>